<dbReference type="Pfam" id="PF07962">
    <property type="entry name" value="Swi3"/>
    <property type="match status" value="1"/>
</dbReference>
<gene>
    <name evidence="10" type="ORF">D0862_07576</name>
</gene>
<sequence>MPEIKCGLCNYIASPNACWILPAWTSEYIQIEEIHYTCKKDHSAAESPNIPAMPSAAAPHPQTSTNTANDAQPNYDQDVDDFLRDLPVGGDTTNNNADAEPPKDVDEEVKVRKKRAPVPKLDESLLLSNAGIPKLRQTGKRFRFKGKGHEFSDIERLLNTYQLWMDDMYPRAKFRDAVTMVEKVGHSKRMQINRRGWMDATKPHRREDSPERLEDVAMGDDAGSGLPRTERNRSPDGSGDDIFGERANDGQPGTKHSEQSDGGGVPEDDDLDALMAENGDGNQNAHSHQQQRKPKSTGPFEEDDDGPDEDELDALLAGENPAPPVPAPQQSQQRRGPFEEEDGPDEDELDALMAEEGSNGDRNAQPQGPPPPETKRSNDDEFADEEEAMASMGGMW</sequence>
<feature type="region of interest" description="Disordered" evidence="8">
    <location>
        <begin position="192"/>
        <end position="396"/>
    </location>
</feature>
<dbReference type="InterPro" id="IPR040038">
    <property type="entry name" value="TIPIN/Csm3/Swi3"/>
</dbReference>
<accession>A0A3M7GC97</accession>
<dbReference type="GO" id="GO:0003677">
    <property type="term" value="F:DNA binding"/>
    <property type="evidence" value="ECO:0007669"/>
    <property type="project" value="TreeGrafter"/>
</dbReference>
<proteinExistence type="inferred from homology"/>
<dbReference type="VEuPathDB" id="FungiDB:BTJ68_01733"/>
<comment type="caution">
    <text evidence="10">The sequence shown here is derived from an EMBL/GenBank/DDBJ whole genome shotgun (WGS) entry which is preliminary data.</text>
</comment>
<feature type="compositionally biased region" description="Polar residues" evidence="8">
    <location>
        <begin position="61"/>
        <end position="75"/>
    </location>
</feature>
<evidence type="ECO:0000259" key="9">
    <source>
        <dbReference type="Pfam" id="PF07962"/>
    </source>
</evidence>
<evidence type="ECO:0000313" key="11">
    <source>
        <dbReference type="Proteomes" id="UP000281468"/>
    </source>
</evidence>
<evidence type="ECO:0000313" key="10">
    <source>
        <dbReference type="EMBL" id="RMY98447.1"/>
    </source>
</evidence>
<dbReference type="Proteomes" id="UP000281468">
    <property type="component" value="Unassembled WGS sequence"/>
</dbReference>
<feature type="compositionally biased region" description="Acidic residues" evidence="8">
    <location>
        <begin position="339"/>
        <end position="350"/>
    </location>
</feature>
<dbReference type="GO" id="GO:0031297">
    <property type="term" value="P:replication fork processing"/>
    <property type="evidence" value="ECO:0007669"/>
    <property type="project" value="UniProtKB-UniRule"/>
</dbReference>
<keyword evidence="6 7" id="KW-0131">Cell cycle</keyword>
<evidence type="ECO:0000256" key="4">
    <source>
        <dbReference type="ARBA" id="ARBA00022880"/>
    </source>
</evidence>
<keyword evidence="3 7" id="KW-0227">DNA damage</keyword>
<dbReference type="PANTHER" id="PTHR13220:SF11">
    <property type="entry name" value="TIMELESS-INTERACTING PROTEIN"/>
    <property type="match status" value="1"/>
</dbReference>
<organism evidence="10 11">
    <name type="scientific">Hortaea werneckii</name>
    <name type="common">Black yeast</name>
    <name type="synonym">Cladosporium werneckii</name>
    <dbReference type="NCBI Taxonomy" id="91943"/>
    <lineage>
        <taxon>Eukaryota</taxon>
        <taxon>Fungi</taxon>
        <taxon>Dikarya</taxon>
        <taxon>Ascomycota</taxon>
        <taxon>Pezizomycotina</taxon>
        <taxon>Dothideomycetes</taxon>
        <taxon>Dothideomycetidae</taxon>
        <taxon>Mycosphaerellales</taxon>
        <taxon>Teratosphaeriaceae</taxon>
        <taxon>Hortaea</taxon>
    </lineage>
</organism>
<dbReference type="InterPro" id="IPR012923">
    <property type="entry name" value="Csm3"/>
</dbReference>
<evidence type="ECO:0000256" key="6">
    <source>
        <dbReference type="ARBA" id="ARBA00023306"/>
    </source>
</evidence>
<dbReference type="EMBL" id="QWIQ01000239">
    <property type="protein sequence ID" value="RMY98447.1"/>
    <property type="molecule type" value="Genomic_DNA"/>
</dbReference>
<feature type="compositionally biased region" description="Basic and acidic residues" evidence="8">
    <location>
        <begin position="201"/>
        <end position="215"/>
    </location>
</feature>
<protein>
    <recommendedName>
        <fullName evidence="7">Chromosome segregation in meiosis protein</fullName>
    </recommendedName>
</protein>
<dbReference type="GO" id="GO:0043111">
    <property type="term" value="P:replication fork arrest"/>
    <property type="evidence" value="ECO:0007669"/>
    <property type="project" value="TreeGrafter"/>
</dbReference>
<keyword evidence="5 7" id="KW-0539">Nucleus</keyword>
<evidence type="ECO:0000256" key="5">
    <source>
        <dbReference type="ARBA" id="ARBA00023242"/>
    </source>
</evidence>
<evidence type="ECO:0000256" key="2">
    <source>
        <dbReference type="ARBA" id="ARBA00006075"/>
    </source>
</evidence>
<comment type="function">
    <text evidence="7">Plays an important role in the control of DNA replication and the maintenance of replication fork stability.</text>
</comment>
<evidence type="ECO:0000256" key="1">
    <source>
        <dbReference type="ARBA" id="ARBA00004123"/>
    </source>
</evidence>
<evidence type="ECO:0000256" key="7">
    <source>
        <dbReference type="RuleBase" id="RU366049"/>
    </source>
</evidence>
<dbReference type="AlphaFoldDB" id="A0A3M7GC97"/>
<evidence type="ECO:0000256" key="8">
    <source>
        <dbReference type="SAM" id="MobiDB-lite"/>
    </source>
</evidence>
<name>A0A3M7GC97_HORWE</name>
<feature type="compositionally biased region" description="Basic and acidic residues" evidence="8">
    <location>
        <begin position="100"/>
        <end position="109"/>
    </location>
</feature>
<dbReference type="GO" id="GO:0006974">
    <property type="term" value="P:DNA damage response"/>
    <property type="evidence" value="ECO:0007669"/>
    <property type="project" value="UniProtKB-KW"/>
</dbReference>
<feature type="compositionally biased region" description="Acidic residues" evidence="8">
    <location>
        <begin position="300"/>
        <end position="313"/>
    </location>
</feature>
<keyword evidence="4" id="KW-0236">DNA replication inhibitor</keyword>
<comment type="similarity">
    <text evidence="2 7">Belongs to the CSM3 family.</text>
</comment>
<reference evidence="10 11" key="1">
    <citation type="journal article" date="2018" name="BMC Genomics">
        <title>Genomic evidence for intraspecific hybridization in a clonal and extremely halotolerant yeast.</title>
        <authorList>
            <person name="Gostincar C."/>
            <person name="Stajich J.E."/>
            <person name="Zupancic J."/>
            <person name="Zalar P."/>
            <person name="Gunde-Cimerman N."/>
        </authorList>
    </citation>
    <scope>NUCLEOTIDE SEQUENCE [LARGE SCALE GENOMIC DNA]</scope>
    <source>
        <strain evidence="10 11">EXF-171</strain>
    </source>
</reference>
<dbReference type="PANTHER" id="PTHR13220">
    <property type="entry name" value="TIMELESS INTERACTING-RELATED"/>
    <property type="match status" value="1"/>
</dbReference>
<feature type="region of interest" description="Disordered" evidence="8">
    <location>
        <begin position="44"/>
        <end position="109"/>
    </location>
</feature>
<feature type="domain" description="Chromosome segregation in meiosis protein 3" evidence="9">
    <location>
        <begin position="120"/>
        <end position="201"/>
    </location>
</feature>
<comment type="subcellular location">
    <subcellularLocation>
        <location evidence="1 7">Nucleus</location>
    </subcellularLocation>
</comment>
<evidence type="ECO:0000256" key="3">
    <source>
        <dbReference type="ARBA" id="ARBA00022763"/>
    </source>
</evidence>
<dbReference type="GO" id="GO:0000076">
    <property type="term" value="P:DNA replication checkpoint signaling"/>
    <property type="evidence" value="ECO:0007669"/>
    <property type="project" value="UniProtKB-UniRule"/>
</dbReference>
<dbReference type="GO" id="GO:0031298">
    <property type="term" value="C:replication fork protection complex"/>
    <property type="evidence" value="ECO:0007669"/>
    <property type="project" value="TreeGrafter"/>
</dbReference>